<dbReference type="HOGENOM" id="CLU_2228849_0_0_3"/>
<feature type="non-terminal residue" evidence="2">
    <location>
        <position position="1"/>
    </location>
</feature>
<feature type="region of interest" description="Disordered" evidence="1">
    <location>
        <begin position="79"/>
        <end position="105"/>
    </location>
</feature>
<reference evidence="3" key="1">
    <citation type="journal article" date="2011" name="Proc. Natl. Acad. Sci. U.S.A.">
        <title>Genomic insights into the physiology and ecology of the marine filamentous cyanobacterium Lyngbya majuscula.</title>
        <authorList>
            <person name="Jones A.C."/>
            <person name="Monroe E.A."/>
            <person name="Podell S."/>
            <person name="Hess W.R."/>
            <person name="Klages S."/>
            <person name="Esquenazi E."/>
            <person name="Niessen S."/>
            <person name="Hoover H."/>
            <person name="Rothmann M."/>
            <person name="Lasken R.S."/>
            <person name="Yates J.R.III."/>
            <person name="Reinhardt R."/>
            <person name="Kube M."/>
            <person name="Burkart M.D."/>
            <person name="Allen E.E."/>
            <person name="Dorrestein P.C."/>
            <person name="Gerwick W.H."/>
            <person name="Gerwick L."/>
        </authorList>
    </citation>
    <scope>NUCLEOTIDE SEQUENCE [LARGE SCALE GENOMIC DNA]</scope>
    <source>
        <strain evidence="3">3L</strain>
    </source>
</reference>
<protein>
    <submittedName>
        <fullName evidence="2">Uncharacterized protein</fullName>
    </submittedName>
</protein>
<evidence type="ECO:0000313" key="2">
    <source>
        <dbReference type="EMBL" id="EGJ32794.1"/>
    </source>
</evidence>
<dbReference type="EMBL" id="GL890901">
    <property type="protein sequence ID" value="EGJ32794.1"/>
    <property type="molecule type" value="Genomic_DNA"/>
</dbReference>
<evidence type="ECO:0000313" key="3">
    <source>
        <dbReference type="Proteomes" id="UP000003959"/>
    </source>
</evidence>
<keyword evidence="3" id="KW-1185">Reference proteome</keyword>
<proteinExistence type="predicted"/>
<gene>
    <name evidence="2" type="ORF">LYNGBM3L_76090</name>
</gene>
<accession>F4XRF1</accession>
<dbReference type="RefSeq" id="WP_008183794.1">
    <property type="nucleotide sequence ID" value="NZ_GL890901.1"/>
</dbReference>
<evidence type="ECO:0000256" key="1">
    <source>
        <dbReference type="SAM" id="MobiDB-lite"/>
    </source>
</evidence>
<dbReference type="AlphaFoldDB" id="F4XRF1"/>
<name>F4XRF1_9CYAN</name>
<dbReference type="eggNOG" id="ENOG50344HN">
    <property type="taxonomic scope" value="Bacteria"/>
</dbReference>
<organism evidence="2 3">
    <name type="scientific">Moorena producens 3L</name>
    <dbReference type="NCBI Taxonomy" id="489825"/>
    <lineage>
        <taxon>Bacteria</taxon>
        <taxon>Bacillati</taxon>
        <taxon>Cyanobacteriota</taxon>
        <taxon>Cyanophyceae</taxon>
        <taxon>Coleofasciculales</taxon>
        <taxon>Coleofasciculaceae</taxon>
        <taxon>Moorena</taxon>
    </lineage>
</organism>
<sequence length="105" mass="12123">DDGMSSCIICVKRLPGSAHDTRIQSSIERLANLLKQSRDRWKQRASEKQKKLRAQEIRIRDLEKSRALWKRRAQIAEKEVRGYRQQTSSPSLSPLSDQTAVPPRP</sequence>
<dbReference type="Proteomes" id="UP000003959">
    <property type="component" value="Unassembled WGS sequence"/>
</dbReference>